<sequence length="678" mass="77739">MKNIKMSLFNTPFETAPFSKIKEVDYLPLIKQEISNTKKEIEAITQNSDTPTFENTIEALEFAGDKLDRLTSMFFNINSAETNETIQKQAQEISPLLSEFGNDIRLNEALFERVKVVYQNKESLKLTPEQTTLLEKKYKGFSRNGANLPEDKKNTLREIDMQLSKLSLQFGENVLADTQSYELLITDKEDLKGLPEGTIEAAANLSKAKEKEGWLFTLDYPSYVPFMTYSENRSLRKELSLAFGSKAFHDDDKDNCEVLLKIAKLRYERAQLLGYKTHAHFVLEERMAKTPETVNSFLEELLSKAKPAAEKEFEKLVAFAKEMDGIETLQKWDGAFYSEKLKQKLFDLDDEKLKPYFQLENVVNGVFDIAKRLYGISFEEITNIAKYHEEVTTYKVTDADGAFVAIFYTDFHPRPGKRNGAWMTSYKSQYIKNGENSRPHVSIVCNFTRATETKPSLLTFNEVTTLFHEFGHALHGMLANTTYPSLSGTSVFWDFVELPSQIMENWCFEKEALELFAKHYQTGEVIPMEYIEKIKASATFMEGLQTMRQLSFGLLDMSWHGINPTDITNVQEHEKKAFESTNMYPDTPETCMSTSFSHIFQGGYSSGYYSYKWAEVLDADAFEFFLKEGIFNKEVATKFKAFVLSKGGTENPMELYKKFRGAEPNPEALLRRAGLLEK</sequence>
<evidence type="ECO:0000256" key="6">
    <source>
        <dbReference type="ARBA" id="ARBA00023049"/>
    </source>
</evidence>
<comment type="similarity">
    <text evidence="1 7">Belongs to the peptidase M3 family.</text>
</comment>
<gene>
    <name evidence="9" type="primary">dcp1</name>
    <name evidence="9" type="ORF">NBRC110019_23440</name>
</gene>
<dbReference type="InterPro" id="IPR024079">
    <property type="entry name" value="MetalloPept_cat_dom_sf"/>
</dbReference>
<dbReference type="GO" id="GO:0004180">
    <property type="term" value="F:carboxypeptidase activity"/>
    <property type="evidence" value="ECO:0007669"/>
    <property type="project" value="TreeGrafter"/>
</dbReference>
<dbReference type="InterPro" id="IPR034005">
    <property type="entry name" value="M3A_DCP"/>
</dbReference>
<dbReference type="GO" id="GO:0006508">
    <property type="term" value="P:proteolysis"/>
    <property type="evidence" value="ECO:0007669"/>
    <property type="project" value="UniProtKB-KW"/>
</dbReference>
<organism evidence="9 10">
    <name type="scientific">Neptunitalea chrysea</name>
    <dbReference type="NCBI Taxonomy" id="1647581"/>
    <lineage>
        <taxon>Bacteria</taxon>
        <taxon>Pseudomonadati</taxon>
        <taxon>Bacteroidota</taxon>
        <taxon>Flavobacteriia</taxon>
        <taxon>Flavobacteriales</taxon>
        <taxon>Flavobacteriaceae</taxon>
        <taxon>Neptunitalea</taxon>
    </lineage>
</organism>
<dbReference type="InterPro" id="IPR045090">
    <property type="entry name" value="Pept_M3A_M3B"/>
</dbReference>
<name>A0A9W6EWP4_9FLAO</name>
<dbReference type="CDD" id="cd06456">
    <property type="entry name" value="M3A_DCP"/>
    <property type="match status" value="1"/>
</dbReference>
<dbReference type="Gene3D" id="1.10.1370.40">
    <property type="match status" value="1"/>
</dbReference>
<accession>A0A9W6EWP4</accession>
<evidence type="ECO:0000256" key="2">
    <source>
        <dbReference type="ARBA" id="ARBA00022670"/>
    </source>
</evidence>
<proteinExistence type="inferred from homology"/>
<comment type="cofactor">
    <cofactor evidence="7">
        <name>Zn(2+)</name>
        <dbReference type="ChEBI" id="CHEBI:29105"/>
    </cofactor>
    <text evidence="7">Binds 1 zinc ion.</text>
</comment>
<keyword evidence="6 7" id="KW-0482">Metalloprotease</keyword>
<dbReference type="GO" id="GO:0004222">
    <property type="term" value="F:metalloendopeptidase activity"/>
    <property type="evidence" value="ECO:0007669"/>
    <property type="project" value="InterPro"/>
</dbReference>
<dbReference type="Proteomes" id="UP001143545">
    <property type="component" value="Unassembled WGS sequence"/>
</dbReference>
<evidence type="ECO:0000256" key="4">
    <source>
        <dbReference type="ARBA" id="ARBA00022801"/>
    </source>
</evidence>
<evidence type="ECO:0000256" key="5">
    <source>
        <dbReference type="ARBA" id="ARBA00022833"/>
    </source>
</evidence>
<keyword evidence="5 7" id="KW-0862">Zinc</keyword>
<dbReference type="Pfam" id="PF01432">
    <property type="entry name" value="Peptidase_M3"/>
    <property type="match status" value="1"/>
</dbReference>
<keyword evidence="3 7" id="KW-0479">Metal-binding</keyword>
<dbReference type="PANTHER" id="PTHR43660">
    <property type="entry name" value="DIPEPTIDYL CARBOXYPEPTIDASE"/>
    <property type="match status" value="1"/>
</dbReference>
<dbReference type="FunFam" id="3.40.390.10:FF:000009">
    <property type="entry name" value="Oligopeptidase A"/>
    <property type="match status" value="1"/>
</dbReference>
<dbReference type="AlphaFoldDB" id="A0A9W6EWP4"/>
<evidence type="ECO:0000256" key="7">
    <source>
        <dbReference type="RuleBase" id="RU003435"/>
    </source>
</evidence>
<evidence type="ECO:0000313" key="9">
    <source>
        <dbReference type="EMBL" id="GLB53303.1"/>
    </source>
</evidence>
<keyword evidence="4 7" id="KW-0378">Hydrolase</keyword>
<evidence type="ECO:0000256" key="3">
    <source>
        <dbReference type="ARBA" id="ARBA00022723"/>
    </source>
</evidence>
<reference evidence="9" key="1">
    <citation type="submission" date="2022-07" db="EMBL/GenBank/DDBJ databases">
        <title>Taxonomy of Novel Oxalotrophic and Methylotrophic Bacteria.</title>
        <authorList>
            <person name="Sahin N."/>
            <person name="Tani A."/>
        </authorList>
    </citation>
    <scope>NUCLEOTIDE SEQUENCE</scope>
    <source>
        <strain evidence="9">AM327</strain>
    </source>
</reference>
<evidence type="ECO:0000256" key="1">
    <source>
        <dbReference type="ARBA" id="ARBA00006040"/>
    </source>
</evidence>
<protein>
    <submittedName>
        <fullName evidence="9">Peptidase M3</fullName>
    </submittedName>
</protein>
<comment type="caution">
    <text evidence="9">The sequence shown here is derived from an EMBL/GenBank/DDBJ whole genome shotgun (WGS) entry which is preliminary data.</text>
</comment>
<dbReference type="PANTHER" id="PTHR43660:SF1">
    <property type="entry name" value="DIPEPTIDYL CARBOXYPEPTIDASE"/>
    <property type="match status" value="1"/>
</dbReference>
<dbReference type="RefSeq" id="WP_281755115.1">
    <property type="nucleotide sequence ID" value="NZ_BRVP01000016.1"/>
</dbReference>
<feature type="domain" description="Peptidase M3A/M3B catalytic" evidence="8">
    <location>
        <begin position="226"/>
        <end position="674"/>
    </location>
</feature>
<dbReference type="Gene3D" id="3.40.390.10">
    <property type="entry name" value="Collagenase (Catalytic Domain)"/>
    <property type="match status" value="1"/>
</dbReference>
<dbReference type="InterPro" id="IPR001567">
    <property type="entry name" value="Pept_M3A_M3B_dom"/>
</dbReference>
<dbReference type="GO" id="GO:0046872">
    <property type="term" value="F:metal ion binding"/>
    <property type="evidence" value="ECO:0007669"/>
    <property type="project" value="UniProtKB-UniRule"/>
</dbReference>
<dbReference type="EMBL" id="BRVP01000016">
    <property type="protein sequence ID" value="GLB53303.1"/>
    <property type="molecule type" value="Genomic_DNA"/>
</dbReference>
<dbReference type="Gene3D" id="1.10.1370.10">
    <property type="entry name" value="Neurolysin, domain 3"/>
    <property type="match status" value="1"/>
</dbReference>
<dbReference type="InterPro" id="IPR024077">
    <property type="entry name" value="Neurolysin/TOP_dom2"/>
</dbReference>
<keyword evidence="10" id="KW-1185">Reference proteome</keyword>
<dbReference type="SUPFAM" id="SSF55486">
    <property type="entry name" value="Metalloproteases ('zincins'), catalytic domain"/>
    <property type="match status" value="1"/>
</dbReference>
<dbReference type="GO" id="GO:0005829">
    <property type="term" value="C:cytosol"/>
    <property type="evidence" value="ECO:0007669"/>
    <property type="project" value="TreeGrafter"/>
</dbReference>
<evidence type="ECO:0000313" key="10">
    <source>
        <dbReference type="Proteomes" id="UP001143545"/>
    </source>
</evidence>
<keyword evidence="2 7" id="KW-0645">Protease</keyword>
<evidence type="ECO:0000259" key="8">
    <source>
        <dbReference type="Pfam" id="PF01432"/>
    </source>
</evidence>